<dbReference type="HAMAP" id="MF_01527_B">
    <property type="entry name" value="GTP_cyclohydrol_B"/>
    <property type="match status" value="1"/>
</dbReference>
<dbReference type="Proteomes" id="UP001595462">
    <property type="component" value="Unassembled WGS sequence"/>
</dbReference>
<evidence type="ECO:0000256" key="3">
    <source>
        <dbReference type="SAM" id="MobiDB-lite"/>
    </source>
</evidence>
<dbReference type="InterPro" id="IPR003801">
    <property type="entry name" value="GTP_cyclohydrolase_FolE2/MptA"/>
</dbReference>
<dbReference type="Gene3D" id="3.10.270.10">
    <property type="entry name" value="Urate Oxidase"/>
    <property type="match status" value="1"/>
</dbReference>
<proteinExistence type="inferred from homology"/>
<dbReference type="GO" id="GO:0003934">
    <property type="term" value="F:GTP cyclohydrolase I activity"/>
    <property type="evidence" value="ECO:0007669"/>
    <property type="project" value="UniProtKB-EC"/>
</dbReference>
<reference evidence="5" key="1">
    <citation type="journal article" date="2019" name="Int. J. Syst. Evol. Microbiol.">
        <title>The Global Catalogue of Microorganisms (GCM) 10K type strain sequencing project: providing services to taxonomists for standard genome sequencing and annotation.</title>
        <authorList>
            <consortium name="The Broad Institute Genomics Platform"/>
            <consortium name="The Broad Institute Genome Sequencing Center for Infectious Disease"/>
            <person name="Wu L."/>
            <person name="Ma J."/>
        </authorList>
    </citation>
    <scope>NUCLEOTIDE SEQUENCE [LARGE SCALE GENOMIC DNA]</scope>
    <source>
        <strain evidence="5">KCTC 52640</strain>
    </source>
</reference>
<keyword evidence="1 2" id="KW-0378">Hydrolase</keyword>
<comment type="caution">
    <text evidence="4">The sequence shown here is derived from an EMBL/GenBank/DDBJ whole genome shotgun (WGS) entry which is preliminary data.</text>
</comment>
<protein>
    <recommendedName>
        <fullName evidence="2">GTP cyclohydrolase FolE2</fullName>
        <ecNumber evidence="2">3.5.4.16</ecNumber>
    </recommendedName>
</protein>
<evidence type="ECO:0000256" key="1">
    <source>
        <dbReference type="ARBA" id="ARBA00022801"/>
    </source>
</evidence>
<evidence type="ECO:0000256" key="2">
    <source>
        <dbReference type="HAMAP-Rule" id="MF_01527"/>
    </source>
</evidence>
<evidence type="ECO:0000313" key="5">
    <source>
        <dbReference type="Proteomes" id="UP001595462"/>
    </source>
</evidence>
<sequence length="289" mass="32819">MSTVAKTQSARVSAQDAPARSDSQSSDQIEDVQGRADPRHLAINKVGICDIRHPVSIAQRVGGHQSTVATFGMYVNLPHHFKGTHMSRFVQILNAHEHQITVDSFKCMLGEMTERLEADNGHIEMSFPYFVDKYAPVTREKGVMDYNVNFIGNQRGQKTELYVEVKVPVTTLCPCSKDISDYGAHNQRSLITIRVRAEKFFWLEELIDIAESEASCELFGILKRVDEKAVTERAYENPKFVEDVVRDIATRLNDDERFRYYVVESENFESIHNHSAYAMIEQDKDAPAA</sequence>
<feature type="site" description="May be catalytically important" evidence="2">
    <location>
        <position position="173"/>
    </location>
</feature>
<comment type="catalytic activity">
    <reaction evidence="2">
        <text>GTP + H2O = 7,8-dihydroneopterin 3'-triphosphate + formate + H(+)</text>
        <dbReference type="Rhea" id="RHEA:17473"/>
        <dbReference type="ChEBI" id="CHEBI:15377"/>
        <dbReference type="ChEBI" id="CHEBI:15378"/>
        <dbReference type="ChEBI" id="CHEBI:15740"/>
        <dbReference type="ChEBI" id="CHEBI:37565"/>
        <dbReference type="ChEBI" id="CHEBI:58462"/>
        <dbReference type="EC" id="3.5.4.16"/>
    </reaction>
</comment>
<dbReference type="NCBIfam" id="NF010200">
    <property type="entry name" value="PRK13674.1-1"/>
    <property type="match status" value="1"/>
</dbReference>
<accession>A0ABV7EW33</accession>
<dbReference type="Pfam" id="PF02649">
    <property type="entry name" value="GCHY-1"/>
    <property type="match status" value="1"/>
</dbReference>
<keyword evidence="5" id="KW-1185">Reference proteome</keyword>
<organism evidence="4 5">
    <name type="scientific">Salinisphaera aquimarina</name>
    <dbReference type="NCBI Taxonomy" id="2094031"/>
    <lineage>
        <taxon>Bacteria</taxon>
        <taxon>Pseudomonadati</taxon>
        <taxon>Pseudomonadota</taxon>
        <taxon>Gammaproteobacteria</taxon>
        <taxon>Salinisphaerales</taxon>
        <taxon>Salinisphaeraceae</taxon>
        <taxon>Salinisphaera</taxon>
    </lineage>
</organism>
<dbReference type="PANTHER" id="PTHR36445">
    <property type="entry name" value="GTP CYCLOHYDROLASE MPTA"/>
    <property type="match status" value="1"/>
</dbReference>
<comment type="function">
    <text evidence="2">Converts GTP to 7,8-dihydroneopterin triphosphate.</text>
</comment>
<name>A0ABV7EW33_9GAMM</name>
<feature type="region of interest" description="Disordered" evidence="3">
    <location>
        <begin position="1"/>
        <end position="36"/>
    </location>
</feature>
<comment type="similarity">
    <text evidence="2">Belongs to the GTP cyclohydrolase IV family.</text>
</comment>
<dbReference type="EC" id="3.5.4.16" evidence="2"/>
<feature type="compositionally biased region" description="Polar residues" evidence="3">
    <location>
        <begin position="1"/>
        <end position="12"/>
    </location>
</feature>
<comment type="pathway">
    <text evidence="2">Cofactor biosynthesis; 7,8-dihydroneopterin triphosphate biosynthesis; 7,8-dihydroneopterin triphosphate from GTP: step 1/1.</text>
</comment>
<dbReference type="InterPro" id="IPR022838">
    <property type="entry name" value="GTP_cyclohydrolase_FolE2"/>
</dbReference>
<dbReference type="PANTHER" id="PTHR36445:SF1">
    <property type="entry name" value="GTP CYCLOHYDROLASE MPTA"/>
    <property type="match status" value="1"/>
</dbReference>
<dbReference type="RefSeq" id="WP_380691537.1">
    <property type="nucleotide sequence ID" value="NZ_JBHRSS010000009.1"/>
</dbReference>
<dbReference type="EMBL" id="JBHRSS010000009">
    <property type="protein sequence ID" value="MFC3105985.1"/>
    <property type="molecule type" value="Genomic_DNA"/>
</dbReference>
<evidence type="ECO:0000313" key="4">
    <source>
        <dbReference type="EMBL" id="MFC3105985.1"/>
    </source>
</evidence>
<gene>
    <name evidence="2 4" type="primary">folE2</name>
    <name evidence="4" type="ORF">ACFOSU_19115</name>
</gene>